<accession>A0AC60QQT1</accession>
<evidence type="ECO:0000313" key="2">
    <source>
        <dbReference type="Proteomes" id="UP000805193"/>
    </source>
</evidence>
<dbReference type="EMBL" id="JABSTQ010005221">
    <property type="protein sequence ID" value="KAG0439833.1"/>
    <property type="molecule type" value="Genomic_DNA"/>
</dbReference>
<gene>
    <name evidence="1" type="ORF">HPB47_016515</name>
</gene>
<protein>
    <submittedName>
        <fullName evidence="1">Uncharacterized protein</fullName>
    </submittedName>
</protein>
<comment type="caution">
    <text evidence="1">The sequence shown here is derived from an EMBL/GenBank/DDBJ whole genome shotgun (WGS) entry which is preliminary data.</text>
</comment>
<evidence type="ECO:0000313" key="1">
    <source>
        <dbReference type="EMBL" id="KAG0439833.1"/>
    </source>
</evidence>
<feature type="non-terminal residue" evidence="1">
    <location>
        <position position="245"/>
    </location>
</feature>
<keyword evidence="2" id="KW-1185">Reference proteome</keyword>
<dbReference type="Proteomes" id="UP000805193">
    <property type="component" value="Unassembled WGS sequence"/>
</dbReference>
<name>A0AC60QQT1_IXOPE</name>
<sequence>MVDALDESIGDVLEALYEADMLANTIIVMSSDNGGLSSGLESNGGSNFPLRGGKGALWEGASRASAFIWSPLLYQKNWVSDQMMHITDGLPTLYAAAQGNPFNLGTVDGQNLWNHLSYNWPSPRYEILYNINPIDQTSAICFLNYKLVLGETSGAEENDLRLKTPGNSRPYRDLDIAMAQSKAARVLRNFHNRGILFMDSNWRTKAALYCDDDERGNFVPGSHPYLFDLEKDSCEMYNIALKERG</sequence>
<organism evidence="1 2">
    <name type="scientific">Ixodes persulcatus</name>
    <name type="common">Taiga tick</name>
    <dbReference type="NCBI Taxonomy" id="34615"/>
    <lineage>
        <taxon>Eukaryota</taxon>
        <taxon>Metazoa</taxon>
        <taxon>Ecdysozoa</taxon>
        <taxon>Arthropoda</taxon>
        <taxon>Chelicerata</taxon>
        <taxon>Arachnida</taxon>
        <taxon>Acari</taxon>
        <taxon>Parasitiformes</taxon>
        <taxon>Ixodida</taxon>
        <taxon>Ixodoidea</taxon>
        <taxon>Ixodidae</taxon>
        <taxon>Ixodinae</taxon>
        <taxon>Ixodes</taxon>
    </lineage>
</organism>
<proteinExistence type="predicted"/>
<reference evidence="1 2" key="1">
    <citation type="journal article" date="2020" name="Cell">
        <title>Large-Scale Comparative Analyses of Tick Genomes Elucidate Their Genetic Diversity and Vector Capacities.</title>
        <authorList>
            <consortium name="Tick Genome and Microbiome Consortium (TIGMIC)"/>
            <person name="Jia N."/>
            <person name="Wang J."/>
            <person name="Shi W."/>
            <person name="Du L."/>
            <person name="Sun Y."/>
            <person name="Zhan W."/>
            <person name="Jiang J.F."/>
            <person name="Wang Q."/>
            <person name="Zhang B."/>
            <person name="Ji P."/>
            <person name="Bell-Sakyi L."/>
            <person name="Cui X.M."/>
            <person name="Yuan T.T."/>
            <person name="Jiang B.G."/>
            <person name="Yang W.F."/>
            <person name="Lam T.T."/>
            <person name="Chang Q.C."/>
            <person name="Ding S.J."/>
            <person name="Wang X.J."/>
            <person name="Zhu J.G."/>
            <person name="Ruan X.D."/>
            <person name="Zhao L."/>
            <person name="Wei J.T."/>
            <person name="Ye R.Z."/>
            <person name="Que T.C."/>
            <person name="Du C.H."/>
            <person name="Zhou Y.H."/>
            <person name="Cheng J.X."/>
            <person name="Dai P.F."/>
            <person name="Guo W.B."/>
            <person name="Han X.H."/>
            <person name="Huang E.J."/>
            <person name="Li L.F."/>
            <person name="Wei W."/>
            <person name="Gao Y.C."/>
            <person name="Liu J.Z."/>
            <person name="Shao H.Z."/>
            <person name="Wang X."/>
            <person name="Wang C.C."/>
            <person name="Yang T.C."/>
            <person name="Huo Q.B."/>
            <person name="Li W."/>
            <person name="Chen H.Y."/>
            <person name="Chen S.E."/>
            <person name="Zhou L.G."/>
            <person name="Ni X.B."/>
            <person name="Tian J.H."/>
            <person name="Sheng Y."/>
            <person name="Liu T."/>
            <person name="Pan Y.S."/>
            <person name="Xia L.Y."/>
            <person name="Li J."/>
            <person name="Zhao F."/>
            <person name="Cao W.C."/>
        </authorList>
    </citation>
    <scope>NUCLEOTIDE SEQUENCE [LARGE SCALE GENOMIC DNA]</scope>
    <source>
        <strain evidence="1">Iper-2018</strain>
    </source>
</reference>